<organism evidence="1 2">
    <name type="scientific">Penicillium egyptiacum</name>
    <dbReference type="NCBI Taxonomy" id="1303716"/>
    <lineage>
        <taxon>Eukaryota</taxon>
        <taxon>Fungi</taxon>
        <taxon>Dikarya</taxon>
        <taxon>Ascomycota</taxon>
        <taxon>Pezizomycotina</taxon>
        <taxon>Eurotiomycetes</taxon>
        <taxon>Eurotiomycetidae</taxon>
        <taxon>Eurotiales</taxon>
        <taxon>Aspergillaceae</taxon>
        <taxon>Penicillium</taxon>
    </lineage>
</organism>
<accession>A0A9W4K184</accession>
<name>A0A9W4K184_9EURO</name>
<comment type="caution">
    <text evidence="1">The sequence shown here is derived from an EMBL/GenBank/DDBJ whole genome shotgun (WGS) entry which is preliminary data.</text>
</comment>
<protein>
    <submittedName>
        <fullName evidence="1">Uncharacterized protein</fullName>
    </submittedName>
</protein>
<evidence type="ECO:0000313" key="1">
    <source>
        <dbReference type="EMBL" id="CAG8883419.1"/>
    </source>
</evidence>
<sequence>VDSASHTAVRTRRCLVDGEGDQRRAGGDGGLEMLRPLEAGRNLVRSGM</sequence>
<dbReference type="EMBL" id="CAJVRC010000520">
    <property type="protein sequence ID" value="CAG8883419.1"/>
    <property type="molecule type" value="Genomic_DNA"/>
</dbReference>
<keyword evidence="2" id="KW-1185">Reference proteome</keyword>
<evidence type="ECO:0000313" key="2">
    <source>
        <dbReference type="Proteomes" id="UP001154252"/>
    </source>
</evidence>
<feature type="non-terminal residue" evidence="1">
    <location>
        <position position="1"/>
    </location>
</feature>
<gene>
    <name evidence="1" type="ORF">PEGY_LOCUS347</name>
</gene>
<proteinExistence type="predicted"/>
<dbReference type="AlphaFoldDB" id="A0A9W4K184"/>
<dbReference type="Proteomes" id="UP001154252">
    <property type="component" value="Unassembled WGS sequence"/>
</dbReference>
<reference evidence="1" key="1">
    <citation type="submission" date="2021-07" db="EMBL/GenBank/DDBJ databases">
        <authorList>
            <person name="Branca A.L. A."/>
        </authorList>
    </citation>
    <scope>NUCLEOTIDE SEQUENCE</scope>
</reference>
<feature type="non-terminal residue" evidence="1">
    <location>
        <position position="48"/>
    </location>
</feature>